<dbReference type="PROSITE" id="PS51186">
    <property type="entry name" value="GNAT"/>
    <property type="match status" value="1"/>
</dbReference>
<dbReference type="RefSeq" id="WP_386769045.1">
    <property type="nucleotide sequence ID" value="NZ_JBHSTI010000068.1"/>
</dbReference>
<organism evidence="2 3">
    <name type="scientific">Longivirga aurantiaca</name>
    <dbReference type="NCBI Taxonomy" id="1837743"/>
    <lineage>
        <taxon>Bacteria</taxon>
        <taxon>Bacillati</taxon>
        <taxon>Actinomycetota</taxon>
        <taxon>Actinomycetes</taxon>
        <taxon>Sporichthyales</taxon>
        <taxon>Sporichthyaceae</taxon>
        <taxon>Longivirga</taxon>
    </lineage>
</organism>
<comment type="caution">
    <text evidence="2">The sequence shown here is derived from an EMBL/GenBank/DDBJ whole genome shotgun (WGS) entry which is preliminary data.</text>
</comment>
<dbReference type="Proteomes" id="UP001596138">
    <property type="component" value="Unassembled WGS sequence"/>
</dbReference>
<dbReference type="CDD" id="cd04301">
    <property type="entry name" value="NAT_SF"/>
    <property type="match status" value="1"/>
</dbReference>
<name>A0ABW1T5W4_9ACTN</name>
<dbReference type="SUPFAM" id="SSF55729">
    <property type="entry name" value="Acyl-CoA N-acyltransferases (Nat)"/>
    <property type="match status" value="1"/>
</dbReference>
<dbReference type="Gene3D" id="3.40.630.30">
    <property type="match status" value="1"/>
</dbReference>
<feature type="domain" description="N-acetyltransferase" evidence="1">
    <location>
        <begin position="1"/>
        <end position="161"/>
    </location>
</feature>
<dbReference type="InterPro" id="IPR016181">
    <property type="entry name" value="Acyl_CoA_acyltransferase"/>
</dbReference>
<evidence type="ECO:0000313" key="2">
    <source>
        <dbReference type="EMBL" id="MFC6239734.1"/>
    </source>
</evidence>
<gene>
    <name evidence="2" type="ORF">ACFQGU_17825</name>
</gene>
<proteinExistence type="predicted"/>
<dbReference type="EMBL" id="JBHSTI010000068">
    <property type="protein sequence ID" value="MFC6239734.1"/>
    <property type="molecule type" value="Genomic_DNA"/>
</dbReference>
<dbReference type="Pfam" id="PF00583">
    <property type="entry name" value="Acetyltransf_1"/>
    <property type="match status" value="1"/>
</dbReference>
<feature type="non-terminal residue" evidence="2">
    <location>
        <position position="161"/>
    </location>
</feature>
<reference evidence="3" key="1">
    <citation type="journal article" date="2019" name="Int. J. Syst. Evol. Microbiol.">
        <title>The Global Catalogue of Microorganisms (GCM) 10K type strain sequencing project: providing services to taxonomists for standard genome sequencing and annotation.</title>
        <authorList>
            <consortium name="The Broad Institute Genomics Platform"/>
            <consortium name="The Broad Institute Genome Sequencing Center for Infectious Disease"/>
            <person name="Wu L."/>
            <person name="Ma J."/>
        </authorList>
    </citation>
    <scope>NUCLEOTIDE SEQUENCE [LARGE SCALE GENOMIC DNA]</scope>
    <source>
        <strain evidence="3">CGMCC 4.7317</strain>
    </source>
</reference>
<accession>A0ABW1T5W4</accession>
<evidence type="ECO:0000313" key="3">
    <source>
        <dbReference type="Proteomes" id="UP001596138"/>
    </source>
</evidence>
<evidence type="ECO:0000259" key="1">
    <source>
        <dbReference type="PROSITE" id="PS51186"/>
    </source>
</evidence>
<sequence>MEIRALGADDRPAAARLLTRAFLDEPYVIEQYGEDRVRREALLGQHYAEEDPTRFEVLLAAYDGSDLLGLLEGSMPGRCLACTRQADAPRPDAPEDALEWEFRTNQAEAHATQDEHAWVGKLGVDPEAQGRGVGPALLAAFAEHVRADGGRLVLLECQPHR</sequence>
<protein>
    <submittedName>
        <fullName evidence="2">GNAT family N-acetyltransferase</fullName>
    </submittedName>
</protein>
<dbReference type="InterPro" id="IPR000182">
    <property type="entry name" value="GNAT_dom"/>
</dbReference>
<keyword evidence="3" id="KW-1185">Reference proteome</keyword>